<dbReference type="Gene3D" id="3.40.50.410">
    <property type="entry name" value="von Willebrand factor, type A domain"/>
    <property type="match status" value="1"/>
</dbReference>
<dbReference type="Proteomes" id="UP000092643">
    <property type="component" value="Unassembled WGS sequence"/>
</dbReference>
<dbReference type="SMART" id="SM00327">
    <property type="entry name" value="VWA"/>
    <property type="match status" value="1"/>
</dbReference>
<evidence type="ECO:0000313" key="7">
    <source>
        <dbReference type="Proteomes" id="UP000254232"/>
    </source>
</evidence>
<dbReference type="EMBL" id="JTJO01000060">
    <property type="protein sequence ID" value="OBW96637.1"/>
    <property type="molecule type" value="Genomic_DNA"/>
</dbReference>
<dbReference type="Proteomes" id="UP000254232">
    <property type="component" value="Unassembled WGS sequence"/>
</dbReference>
<protein>
    <submittedName>
        <fullName evidence="4">Uncharacterized protein encoded in toxicity protection region of plasmid R478, contains von Willebrand factor (VWF) domain</fullName>
    </submittedName>
</protein>
<proteinExistence type="predicted"/>
<evidence type="ECO:0000313" key="2">
    <source>
        <dbReference type="EMBL" id="KGQ29028.1"/>
    </source>
</evidence>
<dbReference type="PROSITE" id="PS50234">
    <property type="entry name" value="VWFA"/>
    <property type="match status" value="1"/>
</dbReference>
<sequence length="345" mass="38234">MRRLPVYLVIDISESMAGENIRQMQEGMSRLVNQLRRDPYALESVYISVIGFAGAAGTLAPLTELLNFYLPRLPIGSGTSIGTALNHVMDRIDKEIIPSTAEQKGDWKPLVYFMSDGSSTDDTSKAIQRWKSLFKHRAKLINIGIGKFADLSTLNEVADLTYRLDDADIERVYQALCETIATSISSQSRSLGIEIPVSLNKELLENSAISLAKNTEELTALDENYAIIAGLCRKVKLPYLMKWERFGEVVFGDAEYHYIGAYPLEKDYEDWSDPRPNNQTVKSSQLIGGGGCPHCGSPFAFAMCDCGQVFCIDGLGEVVCPKCGQECFFGFDSEGEDFEINRARG</sequence>
<gene>
    <name evidence="2" type="ORF">JP32_11795</name>
    <name evidence="4" type="ORF">NCTC11413_00025</name>
    <name evidence="3" type="ORF">QV03_10800</name>
</gene>
<dbReference type="GeneID" id="77264591"/>
<accession>A0A0A2XLQ0</accession>
<dbReference type="RefSeq" id="WP_013745638.1">
    <property type="nucleotide sequence ID" value="NZ_CP114281.1"/>
</dbReference>
<evidence type="ECO:0000313" key="4">
    <source>
        <dbReference type="EMBL" id="STO36948.1"/>
    </source>
</evidence>
<dbReference type="AlphaFoldDB" id="A0A0A2XLQ0"/>
<dbReference type="EMBL" id="UGGZ01000001">
    <property type="protein sequence ID" value="STO36948.1"/>
    <property type="molecule type" value="Genomic_DNA"/>
</dbReference>
<dbReference type="Pfam" id="PF00092">
    <property type="entry name" value="VWA"/>
    <property type="match status" value="1"/>
</dbReference>
<name>A0A0A2XLQ0_9PAST</name>
<evidence type="ECO:0000313" key="5">
    <source>
        <dbReference type="Proteomes" id="UP000030526"/>
    </source>
</evidence>
<dbReference type="Pfam" id="PF15616">
    <property type="entry name" value="TerY_C"/>
    <property type="match status" value="1"/>
</dbReference>
<feature type="domain" description="VWFA" evidence="1">
    <location>
        <begin position="5"/>
        <end position="180"/>
    </location>
</feature>
<organism evidence="2 5">
    <name type="scientific">Gallibacterium anatis</name>
    <dbReference type="NCBI Taxonomy" id="750"/>
    <lineage>
        <taxon>Bacteria</taxon>
        <taxon>Pseudomonadati</taxon>
        <taxon>Pseudomonadota</taxon>
        <taxon>Gammaproteobacteria</taxon>
        <taxon>Pasteurellales</taxon>
        <taxon>Pasteurellaceae</taxon>
        <taxon>Gallibacterium</taxon>
    </lineage>
</organism>
<dbReference type="PATRIC" id="fig|750.22.peg.2211"/>
<dbReference type="OMA" id="FNIAGCY"/>
<dbReference type="OrthoDB" id="9806395at2"/>
<dbReference type="InterPro" id="IPR036465">
    <property type="entry name" value="vWFA_dom_sf"/>
</dbReference>
<dbReference type="SUPFAM" id="SSF53300">
    <property type="entry name" value="vWA-like"/>
    <property type="match status" value="1"/>
</dbReference>
<reference evidence="2 5" key="1">
    <citation type="submission" date="2014-08" db="EMBL/GenBank/DDBJ databases">
        <title>Chaperone-usher fimbriae in a diverse selection of Gallibacterium genomes.</title>
        <authorList>
            <person name="Kudirkiene E."/>
            <person name="Bager R.J."/>
            <person name="Johnson T.J."/>
            <person name="Bojesen A.M."/>
        </authorList>
    </citation>
    <scope>NUCLEOTIDE SEQUENCE [LARGE SCALE GENOMIC DNA]</scope>
    <source>
        <strain evidence="2 5">20558/3kl.</strain>
    </source>
</reference>
<dbReference type="InterPro" id="IPR002035">
    <property type="entry name" value="VWF_A"/>
</dbReference>
<evidence type="ECO:0000313" key="6">
    <source>
        <dbReference type="Proteomes" id="UP000092643"/>
    </source>
</evidence>
<dbReference type="EMBL" id="JPXS01000078">
    <property type="protein sequence ID" value="KGQ29028.1"/>
    <property type="molecule type" value="Genomic_DNA"/>
</dbReference>
<reference evidence="4 7" key="3">
    <citation type="submission" date="2018-06" db="EMBL/GenBank/DDBJ databases">
        <authorList>
            <consortium name="Pathogen Informatics"/>
            <person name="Doyle S."/>
        </authorList>
    </citation>
    <scope>NUCLEOTIDE SEQUENCE [LARGE SCALE GENOMIC DNA]</scope>
    <source>
        <strain evidence="4 7">NCTC11413</strain>
    </source>
</reference>
<evidence type="ECO:0000259" key="1">
    <source>
        <dbReference type="PROSITE" id="PS50234"/>
    </source>
</evidence>
<reference evidence="3 6" key="2">
    <citation type="submission" date="2014-11" db="EMBL/GenBank/DDBJ databases">
        <title>Pan-genome of Gallibacterium spp.</title>
        <authorList>
            <person name="Kudirkiene E."/>
            <person name="Bojesen A.M."/>
        </authorList>
    </citation>
    <scope>NUCLEOTIDE SEQUENCE [LARGE SCALE GENOMIC DNA]</scope>
    <source>
        <strain evidence="3 6">F 279</strain>
    </source>
</reference>
<dbReference type="InterPro" id="IPR028274">
    <property type="entry name" value="TerY-C"/>
</dbReference>
<evidence type="ECO:0000313" key="3">
    <source>
        <dbReference type="EMBL" id="OBW96637.1"/>
    </source>
</evidence>
<dbReference type="Proteomes" id="UP000030526">
    <property type="component" value="Unassembled WGS sequence"/>
</dbReference>